<evidence type="ECO:0000256" key="2">
    <source>
        <dbReference type="ARBA" id="ARBA00005975"/>
    </source>
</evidence>
<gene>
    <name evidence="10" type="ORF">CSUI_004775</name>
</gene>
<dbReference type="InterPro" id="IPR006629">
    <property type="entry name" value="LITAF"/>
</dbReference>
<protein>
    <submittedName>
        <fullName evidence="10">Litaf-like protein</fullName>
    </submittedName>
</protein>
<feature type="compositionally biased region" description="Low complexity" evidence="7">
    <location>
        <begin position="42"/>
        <end position="53"/>
    </location>
</feature>
<evidence type="ECO:0000256" key="6">
    <source>
        <dbReference type="SAM" id="Coils"/>
    </source>
</evidence>
<proteinExistence type="inferred from homology"/>
<feature type="compositionally biased region" description="Basic and acidic residues" evidence="7">
    <location>
        <begin position="896"/>
        <end position="917"/>
    </location>
</feature>
<feature type="compositionally biased region" description="Low complexity" evidence="7">
    <location>
        <begin position="746"/>
        <end position="755"/>
    </location>
</feature>
<feature type="compositionally biased region" description="Basic and acidic residues" evidence="7">
    <location>
        <begin position="498"/>
        <end position="515"/>
    </location>
</feature>
<keyword evidence="3" id="KW-0479">Metal-binding</keyword>
<feature type="region of interest" description="Disordered" evidence="7">
    <location>
        <begin position="586"/>
        <end position="917"/>
    </location>
</feature>
<feature type="region of interest" description="Disordered" evidence="7">
    <location>
        <begin position="261"/>
        <end position="316"/>
    </location>
</feature>
<dbReference type="RefSeq" id="XP_067923064.1">
    <property type="nucleotide sequence ID" value="XM_068064959.1"/>
</dbReference>
<feature type="compositionally biased region" description="Low complexity" evidence="7">
    <location>
        <begin position="267"/>
        <end position="279"/>
    </location>
</feature>
<feature type="compositionally biased region" description="Basic and acidic residues" evidence="7">
    <location>
        <begin position="669"/>
        <end position="699"/>
    </location>
</feature>
<comment type="similarity">
    <text evidence="2">Belongs to the CDIP1/LITAF family.</text>
</comment>
<feature type="compositionally biased region" description="Gly residues" evidence="7">
    <location>
        <begin position="528"/>
        <end position="541"/>
    </location>
</feature>
<feature type="compositionally biased region" description="Basic and acidic residues" evidence="7">
    <location>
        <begin position="825"/>
        <end position="837"/>
    </location>
</feature>
<evidence type="ECO:0000256" key="8">
    <source>
        <dbReference type="SAM" id="Phobius"/>
    </source>
</evidence>
<sequence>MLKPSSAIEFSSTPVPTPIPNGKDHPPASLPRQVIGSPYNPSSRASSSSSSSSFGDVPVNTTCPHCHKAITTTVSYKHSCMGITLCVLTTLVLGLYSFCVVPFLWLGLKDAVHSCPFCRNLIQRQSRISIPLFSSSREEIVTVKCGSCAVVLSRRYFLLFFCILFFILLFYILRAGWLGNALDILPKGELTEASWGDFYRDCGQKSQLGNPLQAVANFRDKFGGKTVRWTGLVKHVKEGLFSSNFLFLVMYPTMTLAGQQHKKASGHPDSFSSSPFSFGRTGGGEDMSREGGEGSDAEEKRKSKQEKEEEDQEEEKARLLALDEENRGLQGDGADLALAFSGDLNQVVEKLVPGDKVSFEATLVELGRRGKPTLGRLWSVSVIESWESREKRLRELAKAQEQEAQHLLSNLFPSAFGSPFGGFNPFNLMGSLGGRGVVVIRKQIITSPDPEGSPIAVRVVRTFTDDGPLGTGRDTGGGEEDGSRRHPLSLFGMPWGDRGGDRTEGLKGEMKKNEKTNPSMLMNERGGGRGSQWGSEGGGIWGRWMMGEGVNEGEEEERGGGEEKIHGADELIAQLKARLMKEEKHFPSMYGRGGGKKGEEGGEEEDDFSDVELFDEEGENHKGHLYEEKEEEEEEDLFSRTRRIAAEVKRDYAMKNYRQKNKENQTTAEEVRREDKERNVHEGMKKDHNTPQESQRKTEGTSSRQTSSSSPVKKSQQVKTPSHARNEDPSFKDVRGDSSDRKKVHSSASSPASPSRIPSQNKNNAPPPRTGAPTRKGPSPSLPPSSSPRVSSSSSSSDNSVREPRQQGEQGLPKPQSKTPPQRVINKDYEREDEKKTAPPRRSSSPGQLPSDSSQAGGERTRPGGRGGEQAKKIHAAVKSQQQEQQRQQEQTGQQKEQERKVGMTGNEREGGVEEGK</sequence>
<dbReference type="GO" id="GO:0008270">
    <property type="term" value="F:zinc ion binding"/>
    <property type="evidence" value="ECO:0007669"/>
    <property type="project" value="TreeGrafter"/>
</dbReference>
<dbReference type="EMBL" id="MIGC01002267">
    <property type="protein sequence ID" value="PHJ21381.1"/>
    <property type="molecule type" value="Genomic_DNA"/>
</dbReference>
<comment type="caution">
    <text evidence="10">The sequence shown here is derived from an EMBL/GenBank/DDBJ whole genome shotgun (WGS) entry which is preliminary data.</text>
</comment>
<dbReference type="AlphaFoldDB" id="A0A2C6K9Z6"/>
<feature type="compositionally biased region" description="Basic and acidic residues" evidence="7">
    <location>
        <begin position="286"/>
        <end position="307"/>
    </location>
</feature>
<keyword evidence="5 8" id="KW-0472">Membrane</keyword>
<evidence type="ECO:0000256" key="4">
    <source>
        <dbReference type="ARBA" id="ARBA00022833"/>
    </source>
</evidence>
<evidence type="ECO:0000256" key="1">
    <source>
        <dbReference type="ARBA" id="ARBA00004170"/>
    </source>
</evidence>
<organism evidence="10 11">
    <name type="scientific">Cystoisospora suis</name>
    <dbReference type="NCBI Taxonomy" id="483139"/>
    <lineage>
        <taxon>Eukaryota</taxon>
        <taxon>Sar</taxon>
        <taxon>Alveolata</taxon>
        <taxon>Apicomplexa</taxon>
        <taxon>Conoidasida</taxon>
        <taxon>Coccidia</taxon>
        <taxon>Eucoccidiorida</taxon>
        <taxon>Eimeriorina</taxon>
        <taxon>Sarcocystidae</taxon>
        <taxon>Cystoisospora</taxon>
    </lineage>
</organism>
<feature type="transmembrane region" description="Helical" evidence="8">
    <location>
        <begin position="81"/>
        <end position="106"/>
    </location>
</feature>
<feature type="transmembrane region" description="Helical" evidence="8">
    <location>
        <begin position="156"/>
        <end position="177"/>
    </location>
</feature>
<name>A0A2C6K9Z6_9APIC</name>
<feature type="compositionally biased region" description="Basic and acidic residues" evidence="7">
    <location>
        <begin position="644"/>
        <end position="653"/>
    </location>
</feature>
<evidence type="ECO:0000313" key="11">
    <source>
        <dbReference type="Proteomes" id="UP000221165"/>
    </source>
</evidence>
<feature type="compositionally biased region" description="Low complexity" evidence="7">
    <location>
        <begin position="701"/>
        <end position="720"/>
    </location>
</feature>
<evidence type="ECO:0000256" key="7">
    <source>
        <dbReference type="SAM" id="MobiDB-lite"/>
    </source>
</evidence>
<feature type="compositionally biased region" description="Basic and acidic residues" evidence="7">
    <location>
        <begin position="724"/>
        <end position="741"/>
    </location>
</feature>
<keyword evidence="11" id="KW-1185">Reference proteome</keyword>
<accession>A0A2C6K9Z6</accession>
<feature type="domain" description="LITAF" evidence="9">
    <location>
        <begin position="43"/>
        <end position="127"/>
    </location>
</feature>
<keyword evidence="4" id="KW-0862">Zinc</keyword>
<dbReference type="Proteomes" id="UP000221165">
    <property type="component" value="Unassembled WGS sequence"/>
</dbReference>
<dbReference type="PANTHER" id="PTHR23292">
    <property type="entry name" value="LIPOPOLYSACCHARIDE-INDUCED TUMOR NECROSIS FACTOR-ALPHA FACTOR"/>
    <property type="match status" value="1"/>
</dbReference>
<dbReference type="Pfam" id="PF10601">
    <property type="entry name" value="zf-LITAF-like"/>
    <property type="match status" value="1"/>
</dbReference>
<dbReference type="VEuPathDB" id="ToxoDB:CSUI_004775"/>
<keyword evidence="8" id="KW-1133">Transmembrane helix</keyword>
<dbReference type="PANTHER" id="PTHR23292:SF6">
    <property type="entry name" value="FI16602P1-RELATED"/>
    <property type="match status" value="1"/>
</dbReference>
<dbReference type="PROSITE" id="PS51837">
    <property type="entry name" value="LITAF"/>
    <property type="match status" value="1"/>
</dbReference>
<feature type="region of interest" description="Disordered" evidence="7">
    <location>
        <begin position="1"/>
        <end position="54"/>
    </location>
</feature>
<comment type="subcellular location">
    <subcellularLocation>
        <location evidence="1">Membrane</location>
        <topology evidence="1">Peripheral membrane protein</topology>
    </subcellularLocation>
</comment>
<evidence type="ECO:0000259" key="9">
    <source>
        <dbReference type="PROSITE" id="PS51837"/>
    </source>
</evidence>
<feature type="compositionally biased region" description="Low complexity" evidence="7">
    <location>
        <begin position="787"/>
        <end position="797"/>
    </location>
</feature>
<feature type="compositionally biased region" description="Low complexity" evidence="7">
    <location>
        <begin position="843"/>
        <end position="858"/>
    </location>
</feature>
<feature type="compositionally biased region" description="Low complexity" evidence="7">
    <location>
        <begin position="881"/>
        <end position="895"/>
    </location>
</feature>
<evidence type="ECO:0000313" key="10">
    <source>
        <dbReference type="EMBL" id="PHJ21381.1"/>
    </source>
</evidence>
<dbReference type="SMART" id="SM00714">
    <property type="entry name" value="LITAF"/>
    <property type="match status" value="1"/>
</dbReference>
<keyword evidence="8" id="KW-0812">Transmembrane</keyword>
<feature type="coiled-coil region" evidence="6">
    <location>
        <begin position="383"/>
        <end position="410"/>
    </location>
</feature>
<dbReference type="GeneID" id="94428170"/>
<dbReference type="GO" id="GO:0016020">
    <property type="term" value="C:membrane"/>
    <property type="evidence" value="ECO:0007669"/>
    <property type="project" value="UniProtKB-SubCell"/>
</dbReference>
<evidence type="ECO:0000256" key="3">
    <source>
        <dbReference type="ARBA" id="ARBA00022723"/>
    </source>
</evidence>
<evidence type="ECO:0000256" key="5">
    <source>
        <dbReference type="ARBA" id="ARBA00023136"/>
    </source>
</evidence>
<reference evidence="10 11" key="1">
    <citation type="journal article" date="2017" name="Int. J. Parasitol.">
        <title>The genome of the protozoan parasite Cystoisospora suis and a reverse vaccinology approach to identify vaccine candidates.</title>
        <authorList>
            <person name="Palmieri N."/>
            <person name="Shrestha A."/>
            <person name="Ruttkowski B."/>
            <person name="Beck T."/>
            <person name="Vogl C."/>
            <person name="Tomley F."/>
            <person name="Blake D.P."/>
            <person name="Joachim A."/>
        </authorList>
    </citation>
    <scope>NUCLEOTIDE SEQUENCE [LARGE SCALE GENOMIC DNA]</scope>
    <source>
        <strain evidence="10 11">Wien I</strain>
    </source>
</reference>
<feature type="compositionally biased region" description="Acidic residues" evidence="7">
    <location>
        <begin position="601"/>
        <end position="618"/>
    </location>
</feature>
<dbReference type="OrthoDB" id="332114at2759"/>
<feature type="region of interest" description="Disordered" evidence="7">
    <location>
        <begin position="465"/>
        <end position="545"/>
    </location>
</feature>
<keyword evidence="6" id="KW-0175">Coiled coil</keyword>
<dbReference type="InterPro" id="IPR037519">
    <property type="entry name" value="LITAF_fam"/>
</dbReference>